<sequence>MTREEIIQGTGLSSEDLDALFLLNKLMPADNPGQDLELTGKEKEKVVAFLEKAIGNMDLNGQILELGKLKEQDTGIRFAVIRTLRNLTFKSRYWHETHFDDHDKTTPPKLGALADLGSLAQDLAVFESSGIIRESSLLSQLYHDAQWALWSGYSKNLDLSSNLKTMAFEIKATKVGAPMFFQTKNQKDAFNLVEFLYSEEFRIKLDKLIERDETKEFLKEHLGDDWLQQLENKFGIIQREIHDAQLIGPAHQELVHQDTSAQELFRAEDKSPVTLICSPFVGNCTMAVVRELNTQIMQELQNKGVTENPSSLLQLPVNDEVGALSPSRFIDALDKWGALERIPKSAMMKERLSGTKDESEGEHPQPK</sequence>
<evidence type="ECO:0000313" key="5">
    <source>
        <dbReference type="Proteomes" id="UP000255110"/>
    </source>
</evidence>
<organism evidence="3 5">
    <name type="scientific">Legionella steigerwaltii</name>
    <dbReference type="NCBI Taxonomy" id="460"/>
    <lineage>
        <taxon>Bacteria</taxon>
        <taxon>Pseudomonadati</taxon>
        <taxon>Pseudomonadota</taxon>
        <taxon>Gammaproteobacteria</taxon>
        <taxon>Legionellales</taxon>
        <taxon>Legionellaceae</taxon>
        <taxon>Legionella</taxon>
    </lineage>
</organism>
<keyword evidence="4" id="KW-1185">Reference proteome</keyword>
<reference evidence="3 5" key="2">
    <citation type="submission" date="2018-06" db="EMBL/GenBank/DDBJ databases">
        <authorList>
            <consortium name="Pathogen Informatics"/>
            <person name="Doyle S."/>
        </authorList>
    </citation>
    <scope>NUCLEOTIDE SEQUENCE [LARGE SCALE GENOMIC DNA]</scope>
    <source>
        <strain evidence="3 5">NCTC11991</strain>
    </source>
</reference>
<dbReference type="AlphaFoldDB" id="A0A378L317"/>
<dbReference type="STRING" id="460.Lstg_3414"/>
<evidence type="ECO:0000313" key="3">
    <source>
        <dbReference type="EMBL" id="STY21455.1"/>
    </source>
</evidence>
<gene>
    <name evidence="2" type="ORF">Lstg_3414</name>
    <name evidence="3" type="ORF">NCTC11991_00023</name>
</gene>
<protein>
    <submittedName>
        <fullName evidence="3">Uncharacterized protein</fullName>
    </submittedName>
</protein>
<evidence type="ECO:0000256" key="1">
    <source>
        <dbReference type="SAM" id="MobiDB-lite"/>
    </source>
</evidence>
<evidence type="ECO:0000313" key="2">
    <source>
        <dbReference type="EMBL" id="KTD69795.1"/>
    </source>
</evidence>
<dbReference type="EMBL" id="UGOY01000001">
    <property type="protein sequence ID" value="STY21455.1"/>
    <property type="molecule type" value="Genomic_DNA"/>
</dbReference>
<dbReference type="Proteomes" id="UP000054820">
    <property type="component" value="Unassembled WGS sequence"/>
</dbReference>
<dbReference type="Proteomes" id="UP000255110">
    <property type="component" value="Unassembled WGS sequence"/>
</dbReference>
<dbReference type="EMBL" id="LNYZ01000044">
    <property type="protein sequence ID" value="KTD69795.1"/>
    <property type="molecule type" value="Genomic_DNA"/>
</dbReference>
<dbReference type="RefSeq" id="WP_065235628.1">
    <property type="nucleotide sequence ID" value="NZ_CAAAIO010000028.1"/>
</dbReference>
<accession>A0A378L317</accession>
<name>A0A378L317_9GAMM</name>
<proteinExistence type="predicted"/>
<reference evidence="2 4" key="1">
    <citation type="submission" date="2015-11" db="EMBL/GenBank/DDBJ databases">
        <title>Genomic analysis of 38 Legionella species identifies large and diverse effector repertoires.</title>
        <authorList>
            <person name="Burstein D."/>
            <person name="Amaro F."/>
            <person name="Zusman T."/>
            <person name="Lifshitz Z."/>
            <person name="Cohen O."/>
            <person name="Gilbert J.A."/>
            <person name="Pupko T."/>
            <person name="Shuman H.A."/>
            <person name="Segal G."/>
        </authorList>
    </citation>
    <scope>NUCLEOTIDE SEQUENCE [LARGE SCALE GENOMIC DNA]</scope>
    <source>
        <strain evidence="2 4">SC-18-C9</strain>
    </source>
</reference>
<evidence type="ECO:0000313" key="4">
    <source>
        <dbReference type="Proteomes" id="UP000054820"/>
    </source>
</evidence>
<feature type="region of interest" description="Disordered" evidence="1">
    <location>
        <begin position="347"/>
        <end position="367"/>
    </location>
</feature>